<dbReference type="Proteomes" id="UP000510647">
    <property type="component" value="Chromosome 5"/>
</dbReference>
<gene>
    <name evidence="1" type="ORF">HG537_0E00700</name>
</gene>
<name>A0A7H9HVD1_9SACH</name>
<evidence type="ECO:0000313" key="1">
    <source>
        <dbReference type="EMBL" id="QLQ80717.1"/>
    </source>
</evidence>
<protein>
    <recommendedName>
        <fullName evidence="3">Mitochondrial translation factor ATP22</fullName>
    </recommendedName>
</protein>
<reference evidence="1 2" key="1">
    <citation type="submission" date="2020-06" db="EMBL/GenBank/DDBJ databases">
        <title>The yeast mating-type switching endonuclease HO is a domesticated member of an unorthodox homing genetic element family.</title>
        <authorList>
            <person name="Coughlan A.Y."/>
            <person name="Lombardi L."/>
            <person name="Braun-Galleani S."/>
            <person name="Martos A.R."/>
            <person name="Galeote V."/>
            <person name="Bigey F."/>
            <person name="Dequin S."/>
            <person name="Byrne K.P."/>
            <person name="Wolfe K.H."/>
        </authorList>
    </citation>
    <scope>NUCLEOTIDE SEQUENCE [LARGE SCALE GENOMIC DNA]</scope>
    <source>
        <strain evidence="1 2">CBS2947</strain>
    </source>
</reference>
<evidence type="ECO:0008006" key="3">
    <source>
        <dbReference type="Google" id="ProtNLM"/>
    </source>
</evidence>
<proteinExistence type="predicted"/>
<dbReference type="OrthoDB" id="4064138at2759"/>
<accession>A0A7H9HVD1</accession>
<organism evidence="1 2">
    <name type="scientific">Torulaspora globosa</name>
    <dbReference type="NCBI Taxonomy" id="48254"/>
    <lineage>
        <taxon>Eukaryota</taxon>
        <taxon>Fungi</taxon>
        <taxon>Dikarya</taxon>
        <taxon>Ascomycota</taxon>
        <taxon>Saccharomycotina</taxon>
        <taxon>Saccharomycetes</taxon>
        <taxon>Saccharomycetales</taxon>
        <taxon>Saccharomycetaceae</taxon>
        <taxon>Torulaspora</taxon>
    </lineage>
</organism>
<keyword evidence="2" id="KW-1185">Reference proteome</keyword>
<sequence>MLCACRRFGNWQFSGGLRWKSRATFPGQSNEKRAFNIDEMYQLVNRMTVRDLVGEKSGQLLKLSGMIDLISSGREMRRVRNKLQRKFGLSYNTVFSNLLKVVADPSLFRMSMFRRPGWKQYYSFINALRSTISDDGLSNEQKKQKLYRIISFQHDLFPKGGKKGNYLVPTDVHQWFWENLPKDESFNHLYFLIKNDVHLSSCPYVWNFSKRLMQGSELEMQLATFEIFLHDKAHQATFQEKFGKLHCFYAMNKLVNKVLSGNDFRFVKLYLSSLLQKMESLKERGGGQDTKSEKKLFSRFNNTFLFYLSKTGNVEMFLQAFEINLQYMRKAHLLKDARFMQEYLYPSLHFILKLLREKGLQEQVFHFIRVIQQVVRIRDPKFNIRIIGELVTSLKSFNDPKLSCQYILSAFNIKETAALLNDLGLWGAIFHGNSVKLSQEMLKAETKVQEKIFPRSLRTQGIPSIPILTELYKVLLSTCARTMARERYQDLVLELYSAYKKALQEHKFRTTKHDTGILSIFLYHIRLELNNSKLAFEILKDFYSQKFASSIRCTTKSCPFSYVVYKNYDLSQSDVSHLLHLMQLNRAPLQFRFCTAMVLRYLKLGNVTEAYSWYKKILHAGFQVDHYVLIKAITENGWEYPKNFDMSLLNRIDQRTLYPNEDALFLGDTNELDDPDAASASDEDSLSKAIKLVEELRPAKATRSIQIGSRP</sequence>
<dbReference type="EMBL" id="CP059271">
    <property type="protein sequence ID" value="QLQ80717.1"/>
    <property type="molecule type" value="Genomic_DNA"/>
</dbReference>
<evidence type="ECO:0000313" key="2">
    <source>
        <dbReference type="Proteomes" id="UP000510647"/>
    </source>
</evidence>
<dbReference type="AlphaFoldDB" id="A0A7H9HVD1"/>